<dbReference type="PROSITE" id="PS00455">
    <property type="entry name" value="AMP_BINDING"/>
    <property type="match status" value="1"/>
</dbReference>
<dbReference type="AlphaFoldDB" id="H1Q3B0"/>
<reference evidence="2 3" key="1">
    <citation type="submission" date="2011-12" db="EMBL/GenBank/DDBJ databases">
        <title>The Genome Sequence of Prevotella micans F0438.</title>
        <authorList>
            <consortium name="The Broad Institute Genome Sequencing Platform"/>
            <person name="Earl A."/>
            <person name="Ward D."/>
            <person name="Feldgarden M."/>
            <person name="Gevers D."/>
            <person name="Izard J."/>
            <person name="Baranova O.V."/>
            <person name="Blanton J.M."/>
            <person name="Wade W.G."/>
            <person name="Dewhirst F.E."/>
            <person name="Young S.K."/>
            <person name="Zeng Q."/>
            <person name="Gargeya S."/>
            <person name="Fitzgerald M."/>
            <person name="Haas B."/>
            <person name="Abouelleil A."/>
            <person name="Alvarado L."/>
            <person name="Arachchi H.M."/>
            <person name="Berlin A."/>
            <person name="Chapman S.B."/>
            <person name="Gearin G."/>
            <person name="Goldberg J."/>
            <person name="Griggs A."/>
            <person name="Gujja S."/>
            <person name="Hansen M."/>
            <person name="Heiman D."/>
            <person name="Howarth C."/>
            <person name="Larimer J."/>
            <person name="Lui A."/>
            <person name="MacDonald P.J.P."/>
            <person name="McCowen C."/>
            <person name="Montmayeur A."/>
            <person name="Murphy C."/>
            <person name="Neiman D."/>
            <person name="Pearson M."/>
            <person name="Priest M."/>
            <person name="Roberts A."/>
            <person name="Saif S."/>
            <person name="Shea T."/>
            <person name="Sisk P."/>
            <person name="Stolte C."/>
            <person name="Sykes S."/>
            <person name="Wortman J."/>
            <person name="Nusbaum C."/>
            <person name="Birren B."/>
        </authorList>
    </citation>
    <scope>NUCLEOTIDE SEQUENCE [LARGE SCALE GENOMIC DNA]</scope>
    <source>
        <strain evidence="2 3">F0438</strain>
    </source>
</reference>
<organism evidence="2 3">
    <name type="scientific">Prevotella micans F0438</name>
    <dbReference type="NCBI Taxonomy" id="883158"/>
    <lineage>
        <taxon>Bacteria</taxon>
        <taxon>Pseudomonadati</taxon>
        <taxon>Bacteroidota</taxon>
        <taxon>Bacteroidia</taxon>
        <taxon>Bacteroidales</taxon>
        <taxon>Prevotellaceae</taxon>
        <taxon>Prevotella</taxon>
    </lineage>
</organism>
<dbReference type="Gene3D" id="3.40.50.12780">
    <property type="entry name" value="N-terminal domain of ligase-like"/>
    <property type="match status" value="1"/>
</dbReference>
<dbReference type="NCBIfam" id="TIGR01733">
    <property type="entry name" value="AA-adenyl-dom"/>
    <property type="match status" value="1"/>
</dbReference>
<dbReference type="PATRIC" id="fig|883158.3.peg.1392"/>
<dbReference type="PANTHER" id="PTHR45527:SF1">
    <property type="entry name" value="FATTY ACID SYNTHASE"/>
    <property type="match status" value="1"/>
</dbReference>
<dbReference type="InterPro" id="IPR045851">
    <property type="entry name" value="AMP-bd_C_sf"/>
</dbReference>
<comment type="caution">
    <text evidence="2">The sequence shown here is derived from an EMBL/GenBank/DDBJ whole genome shotgun (WGS) entry which is preliminary data.</text>
</comment>
<dbReference type="InterPro" id="IPR042099">
    <property type="entry name" value="ANL_N_sf"/>
</dbReference>
<dbReference type="Gene3D" id="3.30.300.30">
    <property type="match status" value="1"/>
</dbReference>
<dbReference type="InterPro" id="IPR000873">
    <property type="entry name" value="AMP-dep_synth/lig_dom"/>
</dbReference>
<dbReference type="InterPro" id="IPR020845">
    <property type="entry name" value="AMP-binding_CS"/>
</dbReference>
<evidence type="ECO:0000259" key="1">
    <source>
        <dbReference type="Pfam" id="PF00501"/>
    </source>
</evidence>
<evidence type="ECO:0000313" key="2">
    <source>
        <dbReference type="EMBL" id="EHO69524.1"/>
    </source>
</evidence>
<keyword evidence="3" id="KW-1185">Reference proteome</keyword>
<dbReference type="GO" id="GO:0031177">
    <property type="term" value="F:phosphopantetheine binding"/>
    <property type="evidence" value="ECO:0007669"/>
    <property type="project" value="TreeGrafter"/>
</dbReference>
<protein>
    <recommendedName>
        <fullName evidence="1">AMP-dependent synthetase/ligase domain-containing protein</fullName>
    </recommendedName>
</protein>
<accession>H1Q3B0</accession>
<feature type="domain" description="AMP-dependent synthetase/ligase" evidence="1">
    <location>
        <begin position="28"/>
        <end position="366"/>
    </location>
</feature>
<dbReference type="EMBL" id="AGWK01000037">
    <property type="protein sequence ID" value="EHO69524.1"/>
    <property type="molecule type" value="Genomic_DNA"/>
</dbReference>
<sequence length="508" mass="57735">MEQSALNLIYKMSFYDCVIEPLQLSMTCHGERNAFFIQEQYSTYNELTAAVTRIRKTLHEVPEQYIALAAHDNLLTYASILAIWMEGKCYIPLHPLQPKQRCENIICQMGIETIIDSEEGAQYGNRRVICLQNLPIESEPMKPVTMCADDMPAYILFTSGSTGRPKGVPVTRHNLAAFVESVRRTGFILNENDRCLQMFDLTFDLSVQSFLLPALAGACTYTVSPKKIKYQAVFELLDEQKLTFTMMVPSVIHYLRPYMNELNLPELRLSLFAGEGLPADDLKAWSECATKAEIHNVYGPTENTIYCTDYCYRREGKNKQANGIISIGRVMPGTEAVIVDEDLVPLPTGRKGELCLAGEQLTPGYWHDEQKNNISFFNLDGKRFYRTGDICDIDLDGDINYYGRTDSQIKIQGFRIELSEIECVARRFFVDNTAVVAIAMEHPLHGLKIHLVVERTDDDNLRVALSEHLKQFLPTYMLPAEMNFIPVFPMNTSGKIDKQRISNIIKNI</sequence>
<dbReference type="STRING" id="883158.HMPREF9140_01398"/>
<dbReference type="GO" id="GO:0044550">
    <property type="term" value="P:secondary metabolite biosynthetic process"/>
    <property type="evidence" value="ECO:0007669"/>
    <property type="project" value="TreeGrafter"/>
</dbReference>
<dbReference type="HOGENOM" id="CLU_000022_2_12_10"/>
<dbReference type="InterPro" id="IPR010071">
    <property type="entry name" value="AA_adenyl_dom"/>
</dbReference>
<proteinExistence type="predicted"/>
<dbReference type="GO" id="GO:0043041">
    <property type="term" value="P:amino acid activation for nonribosomal peptide biosynthetic process"/>
    <property type="evidence" value="ECO:0007669"/>
    <property type="project" value="TreeGrafter"/>
</dbReference>
<gene>
    <name evidence="2" type="ORF">HMPREF9140_01398</name>
</gene>
<evidence type="ECO:0000313" key="3">
    <source>
        <dbReference type="Proteomes" id="UP000016023"/>
    </source>
</evidence>
<name>H1Q3B0_9BACT</name>
<dbReference type="Proteomes" id="UP000016023">
    <property type="component" value="Unassembled WGS sequence"/>
</dbReference>
<dbReference type="SUPFAM" id="SSF56801">
    <property type="entry name" value="Acetyl-CoA synthetase-like"/>
    <property type="match status" value="1"/>
</dbReference>
<dbReference type="Pfam" id="PF00501">
    <property type="entry name" value="AMP-binding"/>
    <property type="match status" value="1"/>
</dbReference>
<dbReference type="GO" id="GO:0005737">
    <property type="term" value="C:cytoplasm"/>
    <property type="evidence" value="ECO:0007669"/>
    <property type="project" value="TreeGrafter"/>
</dbReference>
<dbReference type="PANTHER" id="PTHR45527">
    <property type="entry name" value="NONRIBOSOMAL PEPTIDE SYNTHETASE"/>
    <property type="match status" value="1"/>
</dbReference>
<dbReference type="eggNOG" id="COG1020">
    <property type="taxonomic scope" value="Bacteria"/>
</dbReference>